<dbReference type="Pfam" id="PF24758">
    <property type="entry name" value="LRR_At5g56370"/>
    <property type="match status" value="1"/>
</dbReference>
<accession>A0A6P5Y9Y2</accession>
<evidence type="ECO:0000313" key="3">
    <source>
        <dbReference type="Proteomes" id="UP000515121"/>
    </source>
</evidence>
<dbReference type="Gene3D" id="3.80.10.10">
    <property type="entry name" value="Ribonuclease Inhibitor"/>
    <property type="match status" value="1"/>
</dbReference>
<reference evidence="4" key="1">
    <citation type="submission" date="2025-08" db="UniProtKB">
        <authorList>
            <consortium name="RefSeq"/>
        </authorList>
    </citation>
    <scope>IDENTIFICATION</scope>
    <source>
        <tissue evidence="4">Fruit stalk</tissue>
    </source>
</reference>
<dbReference type="InterPro" id="IPR032675">
    <property type="entry name" value="LRR_dom_sf"/>
</dbReference>
<dbReference type="Gene3D" id="1.20.1280.50">
    <property type="match status" value="1"/>
</dbReference>
<evidence type="ECO:0000259" key="1">
    <source>
        <dbReference type="Pfam" id="PF00646"/>
    </source>
</evidence>
<dbReference type="SUPFAM" id="SSF81383">
    <property type="entry name" value="F-box domain"/>
    <property type="match status" value="1"/>
</dbReference>
<dbReference type="Proteomes" id="UP000515121">
    <property type="component" value="Unplaced"/>
</dbReference>
<feature type="domain" description="F-box/LRR-repeat protein 15/At3g58940/PEG3-like LRR" evidence="2">
    <location>
        <begin position="165"/>
        <end position="249"/>
    </location>
</feature>
<keyword evidence="3" id="KW-1185">Reference proteome</keyword>
<protein>
    <submittedName>
        <fullName evidence="4">F-box/FBD/LRR-repeat protein At1g78750-like</fullName>
    </submittedName>
</protein>
<dbReference type="PANTHER" id="PTHR34145:SF28">
    <property type="entry name" value="F-BOX DOMAIN-CONTAINING PROTEIN"/>
    <property type="match status" value="1"/>
</dbReference>
<dbReference type="AlphaFoldDB" id="A0A6P5Y9Y2"/>
<dbReference type="Pfam" id="PF00646">
    <property type="entry name" value="F-box"/>
    <property type="match status" value="1"/>
</dbReference>
<dbReference type="PANTHER" id="PTHR34145">
    <property type="entry name" value="OS02G0105600 PROTEIN"/>
    <property type="match status" value="1"/>
</dbReference>
<evidence type="ECO:0000313" key="4">
    <source>
        <dbReference type="RefSeq" id="XP_022737185.1"/>
    </source>
</evidence>
<dbReference type="InterPro" id="IPR036047">
    <property type="entry name" value="F-box-like_dom_sf"/>
</dbReference>
<evidence type="ECO:0000259" key="2">
    <source>
        <dbReference type="Pfam" id="PF24758"/>
    </source>
</evidence>
<dbReference type="CDD" id="cd22160">
    <property type="entry name" value="F-box_AtFBL13-like"/>
    <property type="match status" value="1"/>
</dbReference>
<dbReference type="InterPro" id="IPR053772">
    <property type="entry name" value="At1g61320/At1g61330-like"/>
</dbReference>
<proteinExistence type="predicted"/>
<organism evidence="3 4">
    <name type="scientific">Durio zibethinus</name>
    <name type="common">Durian</name>
    <dbReference type="NCBI Taxonomy" id="66656"/>
    <lineage>
        <taxon>Eukaryota</taxon>
        <taxon>Viridiplantae</taxon>
        <taxon>Streptophyta</taxon>
        <taxon>Embryophyta</taxon>
        <taxon>Tracheophyta</taxon>
        <taxon>Spermatophyta</taxon>
        <taxon>Magnoliopsida</taxon>
        <taxon>eudicotyledons</taxon>
        <taxon>Gunneridae</taxon>
        <taxon>Pentapetalae</taxon>
        <taxon>rosids</taxon>
        <taxon>malvids</taxon>
        <taxon>Malvales</taxon>
        <taxon>Malvaceae</taxon>
        <taxon>Helicteroideae</taxon>
        <taxon>Durio</taxon>
    </lineage>
</organism>
<dbReference type="SUPFAM" id="SSF52047">
    <property type="entry name" value="RNI-like"/>
    <property type="match status" value="1"/>
</dbReference>
<dbReference type="KEGG" id="dzi:111290051"/>
<dbReference type="InterPro" id="IPR055411">
    <property type="entry name" value="LRR_FXL15/At3g58940/PEG3-like"/>
</dbReference>
<name>A0A6P5Y9Y2_DURZI</name>
<sequence>MEEDHEDDTFGPFHFVNKRWIWMQRKKRQLSLSHRHLQQATPSTPPPQLDRIGELPDHVLYHILSLMPMQMAIQTSVLSTRWRHLWKYTHVVEFHTLPCSFSESVDYAPISRSLDLIESPAIKSFTVVGHVGYFSHPHIREWVNLALSRNVHTEESLFTINGQTQKLEVFVLSYIDHTPPPGVTFSGSGFASLHTLVLAKCKLDDRTVELFLLECLVLEVLVLDRCVELANVNIRGPNLSCNILFSSGIKITIMMGSLGYWTFMLEGIGKTTLLGIEDQINEANIDHIRELINQVNSSEDFGSWYEFVAKECYMKGNPISLEFENLEHLFWYGSPGSSNVVYNLVSFIGDCPSLEDCAIDFWEQCWPAFCSIIRGCCVKPEFVEVEGAQHQLYHGRSLKKLKSIMVICFSGFEGEMMLVRLLLEKAVNLQKLELLWRNYPSDLTDNVLQNVICISYEAPDVVEDLQEYSIKEKVNSFP</sequence>
<dbReference type="OrthoDB" id="940763at2759"/>
<dbReference type="InterPro" id="IPR053781">
    <property type="entry name" value="F-box_AtFBL13-like"/>
</dbReference>
<gene>
    <name evidence="4" type="primary">LOC111290051</name>
</gene>
<dbReference type="GeneID" id="111290051"/>
<feature type="domain" description="F-box" evidence="1">
    <location>
        <begin position="54"/>
        <end position="88"/>
    </location>
</feature>
<dbReference type="RefSeq" id="XP_022737185.1">
    <property type="nucleotide sequence ID" value="XM_022881450.1"/>
</dbReference>
<dbReference type="InterPro" id="IPR001810">
    <property type="entry name" value="F-box_dom"/>
</dbReference>